<dbReference type="PROSITE" id="PS50022">
    <property type="entry name" value="FA58C_3"/>
    <property type="match status" value="1"/>
</dbReference>
<evidence type="ECO:0000259" key="2">
    <source>
        <dbReference type="PROSITE" id="PS50022"/>
    </source>
</evidence>
<dbReference type="CDD" id="cd00057">
    <property type="entry name" value="FA58C"/>
    <property type="match status" value="1"/>
</dbReference>
<keyword evidence="1" id="KW-1015">Disulfide bond</keyword>
<dbReference type="InterPro" id="IPR008979">
    <property type="entry name" value="Galactose-bd-like_sf"/>
</dbReference>
<comment type="caution">
    <text evidence="3">The sequence shown here is derived from an EMBL/GenBank/DDBJ whole genome shotgun (WGS) entry which is preliminary data.</text>
</comment>
<evidence type="ECO:0000313" key="3">
    <source>
        <dbReference type="EMBL" id="RMX51143.1"/>
    </source>
</evidence>
<dbReference type="SUPFAM" id="SSF49785">
    <property type="entry name" value="Galactose-binding domain-like"/>
    <property type="match status" value="1"/>
</dbReference>
<evidence type="ECO:0000313" key="4">
    <source>
        <dbReference type="Proteomes" id="UP000275408"/>
    </source>
</evidence>
<dbReference type="Proteomes" id="UP000275408">
    <property type="component" value="Unassembled WGS sequence"/>
</dbReference>
<dbReference type="FunFam" id="2.60.120.260:FF:000002">
    <property type="entry name" value="Coagulation factor VIII"/>
    <property type="match status" value="1"/>
</dbReference>
<proteinExistence type="predicted"/>
<name>A0A3M6UBT8_POCDA</name>
<dbReference type="OrthoDB" id="5986321at2759"/>
<dbReference type="Pfam" id="PF00754">
    <property type="entry name" value="F5_F8_type_C"/>
    <property type="match status" value="1"/>
</dbReference>
<evidence type="ECO:0000256" key="1">
    <source>
        <dbReference type="ARBA" id="ARBA00023157"/>
    </source>
</evidence>
<sequence>NDCQLTGCFNAGSCTFNDALKMFNCETCQVPLGMESGVILDQQISASSSYDYAYSARNGRLNFTPVRGRAGGWLSQYLDTAQWFQVDLLKTTRVTGIATQGRSGFNHWITKYKLQYGDDGKTFRFYTSYGENLDKVFLGNTDRDTVVYHDLNPVIDARFVRVLPMEWERYISMRFELYGCK</sequence>
<dbReference type="AlphaFoldDB" id="A0A3M6UBT8"/>
<accession>A0A3M6UBT8</accession>
<feature type="non-terminal residue" evidence="3">
    <location>
        <position position="1"/>
    </location>
</feature>
<dbReference type="EMBL" id="RCHS01001811">
    <property type="protein sequence ID" value="RMX51143.1"/>
    <property type="molecule type" value="Genomic_DNA"/>
</dbReference>
<protein>
    <recommendedName>
        <fullName evidence="2">F5/8 type C domain-containing protein</fullName>
    </recommendedName>
</protein>
<dbReference type="PANTHER" id="PTHR24543">
    <property type="entry name" value="MULTICOPPER OXIDASE-RELATED"/>
    <property type="match status" value="1"/>
</dbReference>
<dbReference type="SMART" id="SM00231">
    <property type="entry name" value="FA58C"/>
    <property type="match status" value="1"/>
</dbReference>
<dbReference type="PROSITE" id="PS01286">
    <property type="entry name" value="FA58C_2"/>
    <property type="match status" value="1"/>
</dbReference>
<gene>
    <name evidence="3" type="ORF">pdam_00015790</name>
</gene>
<dbReference type="InterPro" id="IPR000421">
    <property type="entry name" value="FA58C"/>
</dbReference>
<dbReference type="Gene3D" id="2.60.120.260">
    <property type="entry name" value="Galactose-binding domain-like"/>
    <property type="match status" value="1"/>
</dbReference>
<organism evidence="3 4">
    <name type="scientific">Pocillopora damicornis</name>
    <name type="common">Cauliflower coral</name>
    <name type="synonym">Millepora damicornis</name>
    <dbReference type="NCBI Taxonomy" id="46731"/>
    <lineage>
        <taxon>Eukaryota</taxon>
        <taxon>Metazoa</taxon>
        <taxon>Cnidaria</taxon>
        <taxon>Anthozoa</taxon>
        <taxon>Hexacorallia</taxon>
        <taxon>Scleractinia</taxon>
        <taxon>Astrocoeniina</taxon>
        <taxon>Pocilloporidae</taxon>
        <taxon>Pocillopora</taxon>
    </lineage>
</organism>
<feature type="domain" description="F5/8 type C" evidence="2">
    <location>
        <begin position="28"/>
        <end position="180"/>
    </location>
</feature>
<reference evidence="3 4" key="1">
    <citation type="journal article" date="2018" name="Sci. Rep.">
        <title>Comparative analysis of the Pocillopora damicornis genome highlights role of immune system in coral evolution.</title>
        <authorList>
            <person name="Cunning R."/>
            <person name="Bay R.A."/>
            <person name="Gillette P."/>
            <person name="Baker A.C."/>
            <person name="Traylor-Knowles N."/>
        </authorList>
    </citation>
    <scope>NUCLEOTIDE SEQUENCE [LARGE SCALE GENOMIC DNA]</scope>
    <source>
        <strain evidence="3">RSMAS</strain>
        <tissue evidence="3">Whole animal</tissue>
    </source>
</reference>
<keyword evidence="4" id="KW-1185">Reference proteome</keyword>